<geneLocation type="mitochondrion" evidence="2"/>
<organism evidence="2">
    <name type="scientific">Oreohelix idahoensis</name>
    <dbReference type="NCBI Taxonomy" id="2584915"/>
    <lineage>
        <taxon>Eukaryota</taxon>
        <taxon>Metazoa</taxon>
        <taxon>Spiralia</taxon>
        <taxon>Lophotrochozoa</taxon>
        <taxon>Mollusca</taxon>
        <taxon>Gastropoda</taxon>
        <taxon>Heterobranchia</taxon>
        <taxon>Euthyneura</taxon>
        <taxon>Panpulmonata</taxon>
        <taxon>Eupulmonata</taxon>
        <taxon>Stylommatophora</taxon>
        <taxon>Helicina</taxon>
        <taxon>Discoidea</taxon>
        <taxon>Oreohelicidae</taxon>
        <taxon>Oreohelix</taxon>
    </lineage>
</organism>
<keyword evidence="1" id="KW-0812">Transmembrane</keyword>
<accession>A0A4Y5P333</accession>
<reference evidence="2" key="1">
    <citation type="submission" date="2018-12" db="EMBL/GenBank/DDBJ databases">
        <title>The Mitochondrial Genome of Oreohelix idahoensis.</title>
        <authorList>
            <person name="Linscott T.M."/>
            <person name="Parent C.E."/>
        </authorList>
    </citation>
    <scope>NUCLEOTIDE SEQUENCE</scope>
</reference>
<evidence type="ECO:0000313" key="2">
    <source>
        <dbReference type="EMBL" id="QCW57649.1"/>
    </source>
</evidence>
<keyword evidence="1" id="KW-1133">Transmembrane helix</keyword>
<gene>
    <name evidence="2" type="primary">nad4l</name>
</gene>
<feature type="transmembrane region" description="Helical" evidence="1">
    <location>
        <begin position="6"/>
        <end position="21"/>
    </location>
</feature>
<dbReference type="Gene3D" id="1.10.287.3510">
    <property type="match status" value="1"/>
</dbReference>
<name>A0A4Y5P333_9EUPU</name>
<keyword evidence="1" id="KW-0472">Membrane</keyword>
<evidence type="ECO:0000256" key="1">
    <source>
        <dbReference type="SAM" id="Phobius"/>
    </source>
</evidence>
<feature type="transmembrane region" description="Helical" evidence="1">
    <location>
        <begin position="56"/>
        <end position="79"/>
    </location>
</feature>
<keyword evidence="2" id="KW-0496">Mitochondrion</keyword>
<protein>
    <submittedName>
        <fullName evidence="2">NADH dehydrogenase subunit 4L</fullName>
    </submittedName>
</protein>
<dbReference type="EMBL" id="MK290736">
    <property type="protein sequence ID" value="QCW57649.1"/>
    <property type="molecule type" value="Genomic_DNA"/>
</dbReference>
<sequence length="95" mass="10966">MSLISYLWLSLLILSFMYLINNKHILSLMIILEALMLSSIIYMFILFMNLEMNPNMTLVFLTFAAVEASMGLSFLVSYIRFNGNDLILSHTSLYL</sequence>
<dbReference type="AlphaFoldDB" id="A0A4Y5P333"/>
<proteinExistence type="predicted"/>
<feature type="transmembrane region" description="Helical" evidence="1">
    <location>
        <begin position="28"/>
        <end position="50"/>
    </location>
</feature>